<feature type="compositionally biased region" description="Polar residues" evidence="1">
    <location>
        <begin position="21"/>
        <end position="38"/>
    </location>
</feature>
<gene>
    <name evidence="2" type="ORF">MKW98_005869</name>
</gene>
<proteinExistence type="predicted"/>
<dbReference type="EMBL" id="JAJJMB010002292">
    <property type="protein sequence ID" value="KAI3952174.1"/>
    <property type="molecule type" value="Genomic_DNA"/>
</dbReference>
<feature type="compositionally biased region" description="Low complexity" evidence="1">
    <location>
        <begin position="47"/>
        <end position="60"/>
    </location>
</feature>
<dbReference type="Proteomes" id="UP001202328">
    <property type="component" value="Unassembled WGS sequence"/>
</dbReference>
<evidence type="ECO:0000313" key="2">
    <source>
        <dbReference type="EMBL" id="KAI3952174.1"/>
    </source>
</evidence>
<comment type="caution">
    <text evidence="2">The sequence shown here is derived from an EMBL/GenBank/DDBJ whole genome shotgun (WGS) entry which is preliminary data.</text>
</comment>
<feature type="non-terminal residue" evidence="2">
    <location>
        <position position="60"/>
    </location>
</feature>
<feature type="region of interest" description="Disordered" evidence="1">
    <location>
        <begin position="21"/>
        <end position="60"/>
    </location>
</feature>
<evidence type="ECO:0000313" key="3">
    <source>
        <dbReference type="Proteomes" id="UP001202328"/>
    </source>
</evidence>
<sequence length="60" mass="6133">EEALNDSLNILCVDDGNETLVDQNTGSSSSQENLNANSRVGALEDGSSLAKCSSSSSKNG</sequence>
<keyword evidence="3" id="KW-1185">Reference proteome</keyword>
<evidence type="ECO:0000256" key="1">
    <source>
        <dbReference type="SAM" id="MobiDB-lite"/>
    </source>
</evidence>
<organism evidence="2 3">
    <name type="scientific">Papaver atlanticum</name>
    <dbReference type="NCBI Taxonomy" id="357466"/>
    <lineage>
        <taxon>Eukaryota</taxon>
        <taxon>Viridiplantae</taxon>
        <taxon>Streptophyta</taxon>
        <taxon>Embryophyta</taxon>
        <taxon>Tracheophyta</taxon>
        <taxon>Spermatophyta</taxon>
        <taxon>Magnoliopsida</taxon>
        <taxon>Ranunculales</taxon>
        <taxon>Papaveraceae</taxon>
        <taxon>Papaveroideae</taxon>
        <taxon>Papaver</taxon>
    </lineage>
</organism>
<reference evidence="2" key="1">
    <citation type="submission" date="2022-04" db="EMBL/GenBank/DDBJ databases">
        <title>A functionally conserved STORR gene fusion in Papaver species that diverged 16.8 million years ago.</title>
        <authorList>
            <person name="Catania T."/>
        </authorList>
    </citation>
    <scope>NUCLEOTIDE SEQUENCE</scope>
    <source>
        <strain evidence="2">S-188037</strain>
    </source>
</reference>
<protein>
    <submittedName>
        <fullName evidence="2">Uncharacterized protein</fullName>
    </submittedName>
</protein>
<name>A0AAD4TAP1_9MAGN</name>
<accession>A0AAD4TAP1</accession>
<dbReference type="AlphaFoldDB" id="A0AAD4TAP1"/>
<feature type="non-terminal residue" evidence="2">
    <location>
        <position position="1"/>
    </location>
</feature>